<evidence type="ECO:0000313" key="1">
    <source>
        <dbReference type="EMBL" id="OGG15100.1"/>
    </source>
</evidence>
<proteinExistence type="predicted"/>
<organism evidence="1 2">
    <name type="scientific">Candidatus Gottesmanbacteria bacterium RIFCSPHIGHO2_01_FULL_39_10</name>
    <dbReference type="NCBI Taxonomy" id="1798375"/>
    <lineage>
        <taxon>Bacteria</taxon>
        <taxon>Candidatus Gottesmaniibacteriota</taxon>
    </lineage>
</organism>
<name>A0A1F5ZRH8_9BACT</name>
<accession>A0A1F5ZRH8</accession>
<gene>
    <name evidence="1" type="ORF">A2773_04380</name>
</gene>
<dbReference type="EMBL" id="MFJE01000005">
    <property type="protein sequence ID" value="OGG15100.1"/>
    <property type="molecule type" value="Genomic_DNA"/>
</dbReference>
<protein>
    <submittedName>
        <fullName evidence="1">Uncharacterized protein</fullName>
    </submittedName>
</protein>
<dbReference type="Proteomes" id="UP000177383">
    <property type="component" value="Unassembled WGS sequence"/>
</dbReference>
<evidence type="ECO:0000313" key="2">
    <source>
        <dbReference type="Proteomes" id="UP000177383"/>
    </source>
</evidence>
<reference evidence="1 2" key="1">
    <citation type="journal article" date="2016" name="Nat. Commun.">
        <title>Thousands of microbial genomes shed light on interconnected biogeochemical processes in an aquifer system.</title>
        <authorList>
            <person name="Anantharaman K."/>
            <person name="Brown C.T."/>
            <person name="Hug L.A."/>
            <person name="Sharon I."/>
            <person name="Castelle C.J."/>
            <person name="Probst A.J."/>
            <person name="Thomas B.C."/>
            <person name="Singh A."/>
            <person name="Wilkins M.J."/>
            <person name="Karaoz U."/>
            <person name="Brodie E.L."/>
            <person name="Williams K.H."/>
            <person name="Hubbard S.S."/>
            <person name="Banfield J.F."/>
        </authorList>
    </citation>
    <scope>NUCLEOTIDE SEQUENCE [LARGE SCALE GENOMIC DNA]</scope>
</reference>
<dbReference type="AlphaFoldDB" id="A0A1F5ZRH8"/>
<sequence>MTQREDLEDKISKFSHDVKNSITVININIEILKLKLKKSGEIDGQENLAKIESRIGDIMKSLKNLTP</sequence>
<comment type="caution">
    <text evidence="1">The sequence shown here is derived from an EMBL/GenBank/DDBJ whole genome shotgun (WGS) entry which is preliminary data.</text>
</comment>
<dbReference type="STRING" id="1798375.A2773_04380"/>